<evidence type="ECO:0000256" key="1">
    <source>
        <dbReference type="ARBA" id="ARBA00022448"/>
    </source>
</evidence>
<dbReference type="PROSITE" id="PS50893">
    <property type="entry name" value="ABC_TRANSPORTER_2"/>
    <property type="match status" value="1"/>
</dbReference>
<dbReference type="Pfam" id="PF00005">
    <property type="entry name" value="ABC_tran"/>
    <property type="match status" value="1"/>
</dbReference>
<dbReference type="SMART" id="SM00382">
    <property type="entry name" value="AAA"/>
    <property type="match status" value="1"/>
</dbReference>
<dbReference type="EMBL" id="VNHO01000039">
    <property type="protein sequence ID" value="TYP48412.1"/>
    <property type="molecule type" value="Genomic_DNA"/>
</dbReference>
<keyword evidence="3 6" id="KW-0067">ATP-binding</keyword>
<dbReference type="Proteomes" id="UP000322294">
    <property type="component" value="Unassembled WGS sequence"/>
</dbReference>
<dbReference type="InterPro" id="IPR008995">
    <property type="entry name" value="Mo/tungstate-bd_C_term_dom"/>
</dbReference>
<feature type="domain" description="ABC transporter" evidence="5">
    <location>
        <begin position="4"/>
        <end position="234"/>
    </location>
</feature>
<evidence type="ECO:0000256" key="2">
    <source>
        <dbReference type="ARBA" id="ARBA00022741"/>
    </source>
</evidence>
<proteinExistence type="predicted"/>
<dbReference type="FunFam" id="3.40.50.300:FF:000425">
    <property type="entry name" value="Probable ABC transporter, ATP-binding subunit"/>
    <property type="match status" value="1"/>
</dbReference>
<name>A0A5S5AF53_9FIRM</name>
<evidence type="ECO:0000313" key="6">
    <source>
        <dbReference type="EMBL" id="TYP48412.1"/>
    </source>
</evidence>
<keyword evidence="7" id="KW-1185">Reference proteome</keyword>
<evidence type="ECO:0000259" key="5">
    <source>
        <dbReference type="PROSITE" id="PS50893"/>
    </source>
</evidence>
<dbReference type="GO" id="GO:0005524">
    <property type="term" value="F:ATP binding"/>
    <property type="evidence" value="ECO:0007669"/>
    <property type="project" value="UniProtKB-KW"/>
</dbReference>
<dbReference type="PANTHER" id="PTHR42781:SF4">
    <property type="entry name" value="SPERMIDINE_PUTRESCINE IMPORT ATP-BINDING PROTEIN POTA"/>
    <property type="match status" value="1"/>
</dbReference>
<dbReference type="OrthoDB" id="9802264at2"/>
<dbReference type="PROSITE" id="PS00211">
    <property type="entry name" value="ABC_TRANSPORTER_1"/>
    <property type="match status" value="1"/>
</dbReference>
<dbReference type="InterPro" id="IPR003439">
    <property type="entry name" value="ABC_transporter-like_ATP-bd"/>
</dbReference>
<sequence length="343" mass="38170">MAEIRVENVSKAFRGEKIIDGISFEVAGAQLLSLLGPSGAGKTTLLKIIAGLVKPDTGEIFFDGVPVVKVPAEKRGAVLVFQDYLLFPHLTVEQNVAFGLRMAGVPRDKRTKIVAEMLALVDMKGYEHKYPHELSGGQKQRVALARALAVKPRVLLLDEPFSNLDPRLRESMREFTRDLQRRMEMTTILVTHDWEEALMMSDRIAVLINGSIKQVGTPEEVYFRPASLEVAEFLGEKKNYVEGRVKDGVFFCPFGDFPAPQAVDGCYTALIRPEHVRISPGGETSSWMVCDMRFAGGCVYYRVVREGLLLLCAADNTVIYRPGDKVDVSVDFSKAMLFETSFD</sequence>
<evidence type="ECO:0000256" key="4">
    <source>
        <dbReference type="ARBA" id="ARBA00066388"/>
    </source>
</evidence>
<comment type="caution">
    <text evidence="6">The sequence shown here is derived from an EMBL/GenBank/DDBJ whole genome shotgun (WGS) entry which is preliminary data.</text>
</comment>
<dbReference type="GO" id="GO:0016887">
    <property type="term" value="F:ATP hydrolysis activity"/>
    <property type="evidence" value="ECO:0007669"/>
    <property type="project" value="InterPro"/>
</dbReference>
<dbReference type="SUPFAM" id="SSF52540">
    <property type="entry name" value="P-loop containing nucleoside triphosphate hydrolases"/>
    <property type="match status" value="1"/>
</dbReference>
<accession>A0A5S5AF53</accession>
<dbReference type="InterPro" id="IPR050093">
    <property type="entry name" value="ABC_SmlMolc_Importer"/>
</dbReference>
<dbReference type="GO" id="GO:0043190">
    <property type="term" value="C:ATP-binding cassette (ABC) transporter complex"/>
    <property type="evidence" value="ECO:0007669"/>
    <property type="project" value="InterPro"/>
</dbReference>
<dbReference type="Gene3D" id="3.40.50.300">
    <property type="entry name" value="P-loop containing nucleotide triphosphate hydrolases"/>
    <property type="match status" value="1"/>
</dbReference>
<organism evidence="6 7">
    <name type="scientific">Thermosediminibacter litoriperuensis</name>
    <dbReference type="NCBI Taxonomy" id="291989"/>
    <lineage>
        <taxon>Bacteria</taxon>
        <taxon>Bacillati</taxon>
        <taxon>Bacillota</taxon>
        <taxon>Clostridia</taxon>
        <taxon>Thermosediminibacterales</taxon>
        <taxon>Thermosediminibacteraceae</taxon>
        <taxon>Thermosediminibacter</taxon>
    </lineage>
</organism>
<reference evidence="6 7" key="1">
    <citation type="submission" date="2019-07" db="EMBL/GenBank/DDBJ databases">
        <title>Genomic Encyclopedia of Type Strains, Phase I: the one thousand microbial genomes (KMG-I) project.</title>
        <authorList>
            <person name="Kyrpides N."/>
        </authorList>
    </citation>
    <scope>NUCLEOTIDE SEQUENCE [LARGE SCALE GENOMIC DNA]</scope>
    <source>
        <strain evidence="6 7">DSM 16647</strain>
    </source>
</reference>
<evidence type="ECO:0000313" key="7">
    <source>
        <dbReference type="Proteomes" id="UP000322294"/>
    </source>
</evidence>
<dbReference type="PANTHER" id="PTHR42781">
    <property type="entry name" value="SPERMIDINE/PUTRESCINE IMPORT ATP-BINDING PROTEIN POTA"/>
    <property type="match status" value="1"/>
</dbReference>
<dbReference type="RefSeq" id="WP_148867987.1">
    <property type="nucleotide sequence ID" value="NZ_VNHO01000039.1"/>
</dbReference>
<dbReference type="Pfam" id="PF08402">
    <property type="entry name" value="TOBE_2"/>
    <property type="match status" value="1"/>
</dbReference>
<dbReference type="EC" id="7.6.2.9" evidence="4"/>
<dbReference type="InterPro" id="IPR003593">
    <property type="entry name" value="AAA+_ATPase"/>
</dbReference>
<dbReference type="AlphaFoldDB" id="A0A5S5AF53"/>
<protein>
    <recommendedName>
        <fullName evidence="4">ABC-type quaternary amine transporter</fullName>
        <ecNumber evidence="4">7.6.2.9</ecNumber>
    </recommendedName>
</protein>
<evidence type="ECO:0000256" key="3">
    <source>
        <dbReference type="ARBA" id="ARBA00022840"/>
    </source>
</evidence>
<dbReference type="InterPro" id="IPR013611">
    <property type="entry name" value="Transp-assoc_OB_typ2"/>
</dbReference>
<keyword evidence="2" id="KW-0547">Nucleotide-binding</keyword>
<gene>
    <name evidence="6" type="ORF">LZ11_02330</name>
</gene>
<dbReference type="InterPro" id="IPR017871">
    <property type="entry name" value="ABC_transporter-like_CS"/>
</dbReference>
<dbReference type="InterPro" id="IPR027417">
    <property type="entry name" value="P-loop_NTPase"/>
</dbReference>
<dbReference type="GO" id="GO:0015418">
    <property type="term" value="F:ABC-type quaternary ammonium compound transporting activity"/>
    <property type="evidence" value="ECO:0007669"/>
    <property type="project" value="UniProtKB-EC"/>
</dbReference>
<keyword evidence="1" id="KW-0813">Transport</keyword>
<dbReference type="SUPFAM" id="SSF50331">
    <property type="entry name" value="MOP-like"/>
    <property type="match status" value="1"/>
</dbReference>